<name>A0A7N9D9K6_MACFA</name>
<dbReference type="AlphaFoldDB" id="A0A7N9D9K6"/>
<protein>
    <submittedName>
        <fullName evidence="1">Uncharacterized protein</fullName>
    </submittedName>
</protein>
<reference evidence="1" key="3">
    <citation type="submission" date="2025-09" db="UniProtKB">
        <authorList>
            <consortium name="Ensembl"/>
        </authorList>
    </citation>
    <scope>IDENTIFICATION</scope>
</reference>
<reference evidence="1 2" key="1">
    <citation type="submission" date="2013-03" db="EMBL/GenBank/DDBJ databases">
        <authorList>
            <person name="Warren W."/>
            <person name="Wilson R.K."/>
        </authorList>
    </citation>
    <scope>NUCLEOTIDE SEQUENCE</scope>
</reference>
<dbReference type="GeneTree" id="ENSGT00940000161627"/>
<dbReference type="Ensembl" id="ENSMFAT00000099576.1">
    <property type="protein sequence ID" value="ENSMFAP00000063194.1"/>
    <property type="gene ID" value="ENSMFAG00000047173.1"/>
</dbReference>
<organism evidence="1 2">
    <name type="scientific">Macaca fascicularis</name>
    <name type="common">Crab-eating macaque</name>
    <name type="synonym">Cynomolgus monkey</name>
    <dbReference type="NCBI Taxonomy" id="9541"/>
    <lineage>
        <taxon>Eukaryota</taxon>
        <taxon>Metazoa</taxon>
        <taxon>Chordata</taxon>
        <taxon>Craniata</taxon>
        <taxon>Vertebrata</taxon>
        <taxon>Euteleostomi</taxon>
        <taxon>Mammalia</taxon>
        <taxon>Eutheria</taxon>
        <taxon>Euarchontoglires</taxon>
        <taxon>Primates</taxon>
        <taxon>Haplorrhini</taxon>
        <taxon>Catarrhini</taxon>
        <taxon>Cercopithecidae</taxon>
        <taxon>Cercopithecinae</taxon>
        <taxon>Macaca</taxon>
    </lineage>
</organism>
<accession>A0A7N9D9K6</accession>
<dbReference type="Proteomes" id="UP000233100">
    <property type="component" value="Chromosome 6"/>
</dbReference>
<proteinExistence type="predicted"/>
<sequence>MRNKLLPGLISTFPFFFGDRISLCHQAGVQWCNLGSLQPPPPGFKRFSCLSLPSSLDYRRPPSRLANFCIFSRDGVSPCWSGWSRSLDLVVCSLGLGKC</sequence>
<dbReference type="PANTHER" id="PTHR46254">
    <property type="entry name" value="PROTEIN GVQW1-RELATED"/>
    <property type="match status" value="1"/>
</dbReference>
<reference evidence="1" key="2">
    <citation type="submission" date="2025-08" db="UniProtKB">
        <authorList>
            <consortium name="Ensembl"/>
        </authorList>
    </citation>
    <scope>IDENTIFICATION</scope>
</reference>
<evidence type="ECO:0000313" key="1">
    <source>
        <dbReference type="Ensembl" id="ENSMFAP00000063194.1"/>
    </source>
</evidence>
<keyword evidence="2" id="KW-1185">Reference proteome</keyword>
<evidence type="ECO:0000313" key="2">
    <source>
        <dbReference type="Proteomes" id="UP000233100"/>
    </source>
</evidence>
<dbReference type="PANTHER" id="PTHR46254:SF6">
    <property type="entry name" value="HIGH MOBILITY GROUP AT-HOOK 2"/>
    <property type="match status" value="1"/>
</dbReference>